<name>A0ABS4KCV9_9CLOT</name>
<evidence type="ECO:0000313" key="2">
    <source>
        <dbReference type="EMBL" id="MBP2024439.1"/>
    </source>
</evidence>
<dbReference type="Proteomes" id="UP001519308">
    <property type="component" value="Unassembled WGS sequence"/>
</dbReference>
<evidence type="ECO:0000256" key="1">
    <source>
        <dbReference type="SAM" id="SignalP"/>
    </source>
</evidence>
<evidence type="ECO:0008006" key="4">
    <source>
        <dbReference type="Google" id="ProtNLM"/>
    </source>
</evidence>
<protein>
    <recommendedName>
        <fullName evidence="4">Peptidase C-terminal archaeal/bacterial domain-containing protein</fullName>
    </recommendedName>
</protein>
<keyword evidence="3" id="KW-1185">Reference proteome</keyword>
<dbReference type="SUPFAM" id="SSF89260">
    <property type="entry name" value="Collagen-binding domain"/>
    <property type="match status" value="1"/>
</dbReference>
<proteinExistence type="predicted"/>
<dbReference type="RefSeq" id="WP_209650048.1">
    <property type="nucleotide sequence ID" value="NZ_JAGGLL010000074.1"/>
</dbReference>
<gene>
    <name evidence="2" type="ORF">J2Z44_004308</name>
</gene>
<feature type="chain" id="PRO_5047132930" description="Peptidase C-terminal archaeal/bacterial domain-containing protein" evidence="1">
    <location>
        <begin position="29"/>
        <end position="184"/>
    </location>
</feature>
<evidence type="ECO:0000313" key="3">
    <source>
        <dbReference type="Proteomes" id="UP001519308"/>
    </source>
</evidence>
<comment type="caution">
    <text evidence="2">The sequence shown here is derived from an EMBL/GenBank/DDBJ whole genome shotgun (WGS) entry which is preliminary data.</text>
</comment>
<dbReference type="EMBL" id="JAGGLL010000074">
    <property type="protein sequence ID" value="MBP2024439.1"/>
    <property type="molecule type" value="Genomic_DNA"/>
</dbReference>
<feature type="signal peptide" evidence="1">
    <location>
        <begin position="1"/>
        <end position="28"/>
    </location>
</feature>
<keyword evidence="1" id="KW-0732">Signal</keyword>
<dbReference type="Gene3D" id="2.60.120.380">
    <property type="match status" value="1"/>
</dbReference>
<sequence>MRKLSKKIALFLFMLLFTVITTTNSAYAHVDDGAPATVINNTKETSQLITANTIQDSLDFHPKMLSSCFLSDSNDTDWYKVFLTQGTNTLTINSPYHNIVANIYSDDLVYEISTSIHGSSTKKQAKFTVDKSGTYYIRISSTETFSDKASYSLMVGAPWYIPKSYTVNLNQDLVVTIKKKYPTL</sequence>
<accession>A0ABS4KCV9</accession>
<organism evidence="2 3">
    <name type="scientific">Clostridium punense</name>
    <dbReference type="NCBI Taxonomy" id="1054297"/>
    <lineage>
        <taxon>Bacteria</taxon>
        <taxon>Bacillati</taxon>
        <taxon>Bacillota</taxon>
        <taxon>Clostridia</taxon>
        <taxon>Eubacteriales</taxon>
        <taxon>Clostridiaceae</taxon>
        <taxon>Clostridium</taxon>
    </lineage>
</organism>
<reference evidence="2 3" key="1">
    <citation type="submission" date="2021-03" db="EMBL/GenBank/DDBJ databases">
        <title>Genomic Encyclopedia of Type Strains, Phase IV (KMG-IV): sequencing the most valuable type-strain genomes for metagenomic binning, comparative biology and taxonomic classification.</title>
        <authorList>
            <person name="Goeker M."/>
        </authorList>
    </citation>
    <scope>NUCLEOTIDE SEQUENCE [LARGE SCALE GENOMIC DNA]</scope>
    <source>
        <strain evidence="2 3">DSM 28650</strain>
    </source>
</reference>